<evidence type="ECO:0000256" key="4">
    <source>
        <dbReference type="SAM" id="MobiDB-lite"/>
    </source>
</evidence>
<dbReference type="Proteomes" id="UP000675920">
    <property type="component" value="Unplaced"/>
</dbReference>
<dbReference type="RefSeq" id="WP_028312768.1">
    <property type="nucleotide sequence ID" value="NZ_KI519499.1"/>
</dbReference>
<dbReference type="Pfam" id="PF00106">
    <property type="entry name" value="adh_short"/>
    <property type="match status" value="1"/>
</dbReference>
<feature type="domain" description="Ketoreductase" evidence="6">
    <location>
        <begin position="10"/>
        <end position="198"/>
    </location>
</feature>
<dbReference type="PRINTS" id="PR00080">
    <property type="entry name" value="SDRFAMILY"/>
</dbReference>
<evidence type="ECO:0000313" key="8">
    <source>
        <dbReference type="RefSeq" id="WP_028312768.1"/>
    </source>
</evidence>
<reference evidence="8" key="1">
    <citation type="submission" date="2025-08" db="UniProtKB">
        <authorList>
            <consortium name="RefSeq"/>
        </authorList>
    </citation>
    <scope>IDENTIFICATION</scope>
</reference>
<dbReference type="PANTHER" id="PTHR44196:SF1">
    <property type="entry name" value="DEHYDROGENASE_REDUCTASE SDR FAMILY MEMBER 7B"/>
    <property type="match status" value="1"/>
</dbReference>
<dbReference type="PANTHER" id="PTHR44196">
    <property type="entry name" value="DEHYDROGENASE/REDUCTASE SDR FAMILY MEMBER 7B"/>
    <property type="match status" value="1"/>
</dbReference>
<dbReference type="InterPro" id="IPR057326">
    <property type="entry name" value="KR_dom"/>
</dbReference>
<feature type="region of interest" description="Disordered" evidence="4">
    <location>
        <begin position="283"/>
        <end position="307"/>
    </location>
</feature>
<proteinExistence type="inferred from homology"/>
<dbReference type="GO" id="GO:0016491">
    <property type="term" value="F:oxidoreductase activity"/>
    <property type="evidence" value="ECO:0007669"/>
    <property type="project" value="UniProtKB-KW"/>
</dbReference>
<dbReference type="AlphaFoldDB" id="A0A8B6X6M7"/>
<evidence type="ECO:0000259" key="6">
    <source>
        <dbReference type="SMART" id="SM00822"/>
    </source>
</evidence>
<comment type="similarity">
    <text evidence="1 3">Belongs to the short-chain dehydrogenases/reductases (SDR) family.</text>
</comment>
<name>A0A8B6X6M7_9BURK</name>
<evidence type="ECO:0000313" key="7">
    <source>
        <dbReference type="Proteomes" id="UP000675920"/>
    </source>
</evidence>
<protein>
    <submittedName>
        <fullName evidence="8">SDR family oxidoreductase</fullName>
    </submittedName>
</protein>
<organism evidence="7 8">
    <name type="scientific">Derxia gummosa DSM 723</name>
    <dbReference type="NCBI Taxonomy" id="1121388"/>
    <lineage>
        <taxon>Bacteria</taxon>
        <taxon>Pseudomonadati</taxon>
        <taxon>Pseudomonadota</taxon>
        <taxon>Betaproteobacteria</taxon>
        <taxon>Burkholderiales</taxon>
        <taxon>Alcaligenaceae</taxon>
        <taxon>Derxia</taxon>
    </lineage>
</organism>
<dbReference type="PRINTS" id="PR00081">
    <property type="entry name" value="GDHRDH"/>
</dbReference>
<dbReference type="SMART" id="SM00822">
    <property type="entry name" value="PKS_KR"/>
    <property type="match status" value="1"/>
</dbReference>
<dbReference type="OrthoDB" id="9790266at2"/>
<accession>A0A8B6X6M7</accession>
<evidence type="ECO:0000256" key="5">
    <source>
        <dbReference type="SAM" id="Phobius"/>
    </source>
</evidence>
<dbReference type="PROSITE" id="PS00061">
    <property type="entry name" value="ADH_SHORT"/>
    <property type="match status" value="1"/>
</dbReference>
<feature type="compositionally biased region" description="Basic and acidic residues" evidence="4">
    <location>
        <begin position="283"/>
        <end position="298"/>
    </location>
</feature>
<dbReference type="InterPro" id="IPR002347">
    <property type="entry name" value="SDR_fam"/>
</dbReference>
<keyword evidence="5" id="KW-0812">Transmembrane</keyword>
<dbReference type="InterPro" id="IPR020904">
    <property type="entry name" value="Sc_DH/Rdtase_CS"/>
</dbReference>
<keyword evidence="5" id="KW-1133">Transmembrane helix</keyword>
<dbReference type="SUPFAM" id="SSF51735">
    <property type="entry name" value="NAD(P)-binding Rossmann-fold domains"/>
    <property type="match status" value="1"/>
</dbReference>
<dbReference type="InterPro" id="IPR036291">
    <property type="entry name" value="NAD(P)-bd_dom_sf"/>
</dbReference>
<evidence type="ECO:0000256" key="3">
    <source>
        <dbReference type="RuleBase" id="RU000363"/>
    </source>
</evidence>
<keyword evidence="7" id="KW-1185">Reference proteome</keyword>
<keyword evidence="5" id="KW-0472">Membrane</keyword>
<keyword evidence="2" id="KW-0560">Oxidoreductase</keyword>
<sequence>MASYKPVERQIIVITGATSGIGLATARMAAKRGARLVLVARNQEALAKLADELNAAPGRRRCAVWAAADVADPAQLREVVGVAVEAFGGFDTWVNDAGVSIFGKLCETDIRDQRRLFETNYWGVVYGSLIAADHLRARQRGGVIINLGSEVSDVPLPLQGAYSASKHAVAAFSAALRMELADDGLPVAVSVIKPAGVDTPFLEHAKNVMDVEARLPDPLYPPELVAEAILDAAVDPQREVHVGAASKLASMSARMAPGFTEKLLRTFMPRMQRREDRPLRETHDGTLYRSGSKLDEHQPGQPGTVMPTGAIVGSTRARRMAVGAGVIAAVGAGLVMARSMTTRDRAAKAPTLAAARF</sequence>
<dbReference type="NCBIfam" id="NF005495">
    <property type="entry name" value="PRK07109.1"/>
    <property type="match status" value="1"/>
</dbReference>
<evidence type="ECO:0000256" key="1">
    <source>
        <dbReference type="ARBA" id="ARBA00006484"/>
    </source>
</evidence>
<dbReference type="GO" id="GO:0016020">
    <property type="term" value="C:membrane"/>
    <property type="evidence" value="ECO:0007669"/>
    <property type="project" value="TreeGrafter"/>
</dbReference>
<feature type="transmembrane region" description="Helical" evidence="5">
    <location>
        <begin position="320"/>
        <end position="337"/>
    </location>
</feature>
<dbReference type="Gene3D" id="3.40.50.720">
    <property type="entry name" value="NAD(P)-binding Rossmann-like Domain"/>
    <property type="match status" value="1"/>
</dbReference>
<evidence type="ECO:0000256" key="2">
    <source>
        <dbReference type="ARBA" id="ARBA00023002"/>
    </source>
</evidence>